<dbReference type="OrthoDB" id="3257375at2759"/>
<reference evidence="3 4" key="1">
    <citation type="submission" date="2014-04" db="EMBL/GenBank/DDBJ databases">
        <authorList>
            <consortium name="DOE Joint Genome Institute"/>
            <person name="Kuo A."/>
            <person name="Girlanda M."/>
            <person name="Perotto S."/>
            <person name="Kohler A."/>
            <person name="Nagy L.G."/>
            <person name="Floudas D."/>
            <person name="Copeland A."/>
            <person name="Barry K.W."/>
            <person name="Cichocki N."/>
            <person name="Veneault-Fourrey C."/>
            <person name="LaButti K."/>
            <person name="Lindquist E.A."/>
            <person name="Lipzen A."/>
            <person name="Lundell T."/>
            <person name="Morin E."/>
            <person name="Murat C."/>
            <person name="Sun H."/>
            <person name="Tunlid A."/>
            <person name="Henrissat B."/>
            <person name="Grigoriev I.V."/>
            <person name="Hibbett D.S."/>
            <person name="Martin F."/>
            <person name="Nordberg H.P."/>
            <person name="Cantor M.N."/>
            <person name="Hua S.X."/>
        </authorList>
    </citation>
    <scope>NUCLEOTIDE SEQUENCE [LARGE SCALE GENOMIC DNA]</scope>
    <source>
        <strain evidence="3 4">MUT 4182</strain>
    </source>
</reference>
<dbReference type="PANTHER" id="PTHR38248">
    <property type="entry name" value="FUNK1 6"/>
    <property type="match status" value="1"/>
</dbReference>
<dbReference type="EMBL" id="KN823536">
    <property type="protein sequence ID" value="KIO16550.1"/>
    <property type="molecule type" value="Genomic_DNA"/>
</dbReference>
<accession>A0A0C3PPW2</accession>
<name>A0A0C3PPW2_9AGAM</name>
<evidence type="ECO:0000313" key="3">
    <source>
        <dbReference type="EMBL" id="KIO16550.1"/>
    </source>
</evidence>
<evidence type="ECO:0000259" key="2">
    <source>
        <dbReference type="Pfam" id="PF17667"/>
    </source>
</evidence>
<feature type="non-terminal residue" evidence="3">
    <location>
        <position position="435"/>
    </location>
</feature>
<evidence type="ECO:0000313" key="4">
    <source>
        <dbReference type="Proteomes" id="UP000054248"/>
    </source>
</evidence>
<reference evidence="4" key="2">
    <citation type="submission" date="2015-01" db="EMBL/GenBank/DDBJ databases">
        <title>Evolutionary Origins and Diversification of the Mycorrhizal Mutualists.</title>
        <authorList>
            <consortium name="DOE Joint Genome Institute"/>
            <consortium name="Mycorrhizal Genomics Consortium"/>
            <person name="Kohler A."/>
            <person name="Kuo A."/>
            <person name="Nagy L.G."/>
            <person name="Floudas D."/>
            <person name="Copeland A."/>
            <person name="Barry K.W."/>
            <person name="Cichocki N."/>
            <person name="Veneault-Fourrey C."/>
            <person name="LaButti K."/>
            <person name="Lindquist E.A."/>
            <person name="Lipzen A."/>
            <person name="Lundell T."/>
            <person name="Morin E."/>
            <person name="Murat C."/>
            <person name="Riley R."/>
            <person name="Ohm R."/>
            <person name="Sun H."/>
            <person name="Tunlid A."/>
            <person name="Henrissat B."/>
            <person name="Grigoriev I.V."/>
            <person name="Hibbett D.S."/>
            <person name="Martin F."/>
        </authorList>
    </citation>
    <scope>NUCLEOTIDE SEQUENCE [LARGE SCALE GENOMIC DNA]</scope>
    <source>
        <strain evidence="4">MUT 4182</strain>
    </source>
</reference>
<feature type="compositionally biased region" description="Polar residues" evidence="1">
    <location>
        <begin position="34"/>
        <end position="52"/>
    </location>
</feature>
<proteinExistence type="predicted"/>
<keyword evidence="4" id="KW-1185">Reference proteome</keyword>
<dbReference type="PANTHER" id="PTHR38248:SF2">
    <property type="entry name" value="FUNK1 11"/>
    <property type="match status" value="1"/>
</dbReference>
<dbReference type="Pfam" id="PF17667">
    <property type="entry name" value="Pkinase_fungal"/>
    <property type="match status" value="1"/>
</dbReference>
<evidence type="ECO:0000256" key="1">
    <source>
        <dbReference type="SAM" id="MobiDB-lite"/>
    </source>
</evidence>
<gene>
    <name evidence="3" type="ORF">M407DRAFT_33803</name>
</gene>
<feature type="compositionally biased region" description="Low complexity" evidence="1">
    <location>
        <begin position="14"/>
        <end position="28"/>
    </location>
</feature>
<organism evidence="3 4">
    <name type="scientific">Tulasnella calospora MUT 4182</name>
    <dbReference type="NCBI Taxonomy" id="1051891"/>
    <lineage>
        <taxon>Eukaryota</taxon>
        <taxon>Fungi</taxon>
        <taxon>Dikarya</taxon>
        <taxon>Basidiomycota</taxon>
        <taxon>Agaricomycotina</taxon>
        <taxon>Agaricomycetes</taxon>
        <taxon>Cantharellales</taxon>
        <taxon>Tulasnellaceae</taxon>
        <taxon>Tulasnella</taxon>
    </lineage>
</organism>
<protein>
    <recommendedName>
        <fullName evidence="2">Fungal-type protein kinase domain-containing protein</fullName>
    </recommendedName>
</protein>
<feature type="domain" description="Fungal-type protein kinase" evidence="2">
    <location>
        <begin position="193"/>
        <end position="399"/>
    </location>
</feature>
<dbReference type="Proteomes" id="UP000054248">
    <property type="component" value="Unassembled WGS sequence"/>
</dbReference>
<sequence>MQHQDNDDSSIQRSQTPPNQPSLPNQPSHEVPQLLSTPRKSGTPRSTTNVTAHRSEILNQMKDEMVRCDAWSEGFDLYLPAVGIVDNDIDAAVEKLKEKHCLRDIDNGDQNLQFMDFETNPSHIQTTSEKIRYQPLIKICGVLEGLQLLNGRKASCTLVQEPNSLSSVETDGANFIVDAYLKLQKSTMPPLDTQSTRKHIADMAVPSEYKTRERDFLDNRKKLLGATTFYMNDDPRRMHVYGITIEDSKMTVWYFSRSHSAKSPAFDFTKHPREYIRVMLSFLFATEEELGYDPSIQCRLDSGTQTLCYVYKVEDNVRDKRERYFKTQGAIFEHRSLCATGRATRVWRVVEVGSFNELEPLNSSILVLKDVWLDSQSKTECQNLDAIFQELQKLADLLDKGDEKSDIFDGVDEKSKKALKECLKGRSWKRYFLSK</sequence>
<dbReference type="InterPro" id="IPR040976">
    <property type="entry name" value="Pkinase_fungal"/>
</dbReference>
<feature type="region of interest" description="Disordered" evidence="1">
    <location>
        <begin position="1"/>
        <end position="54"/>
    </location>
</feature>
<dbReference type="HOGENOM" id="CLU_054581_0_0_1"/>
<dbReference type="AlphaFoldDB" id="A0A0C3PPW2"/>